<dbReference type="EMBL" id="JAEKJA010000001">
    <property type="protein sequence ID" value="MBJ3774524.1"/>
    <property type="molecule type" value="Genomic_DNA"/>
</dbReference>
<organism evidence="2 3">
    <name type="scientific">Acuticoccus mangrovi</name>
    <dbReference type="NCBI Taxonomy" id="2796142"/>
    <lineage>
        <taxon>Bacteria</taxon>
        <taxon>Pseudomonadati</taxon>
        <taxon>Pseudomonadota</taxon>
        <taxon>Alphaproteobacteria</taxon>
        <taxon>Hyphomicrobiales</taxon>
        <taxon>Amorphaceae</taxon>
        <taxon>Acuticoccus</taxon>
    </lineage>
</organism>
<feature type="domain" description="GSCFA" evidence="1">
    <location>
        <begin position="84"/>
        <end position="345"/>
    </location>
</feature>
<keyword evidence="3" id="KW-1185">Reference proteome</keyword>
<name>A0A934MJG0_9HYPH</name>
<proteinExistence type="predicted"/>
<comment type="caution">
    <text evidence="2">The sequence shown here is derived from an EMBL/GenBank/DDBJ whole genome shotgun (WGS) entry which is preliminary data.</text>
</comment>
<sequence>MRIPFAYSVKRLVQTGTEEDAVATASADERDRAQRQGVRGLDALKTALANRYRKYPGRDDARCRGSMLMPHVTPSFRLEKSGAIFTIGSCFARNIEEPLVAAGYRVPTAEFDGSMYEDIGRKNRILNQYSPATMAQVVAEALKEEDAVDLEAALIPAKTEGHVHDPLYSIGVHTLPRAAAIERRRKIRALYRNGLAEARYVLITLGLVETWYDTEAGLYLNQAPPNHVLRADDVGRYRFVRLSAGTCRRMLRQLLVDLDRAGEKKKVVLTVSPVPIMATFADMDPVTANQYSKAVLRVAAEAIVSATADVDYFPSYEAVTSMGLSAFGEDNLHVRPKIVEEVTRHMLELYGEGDVPLAGAA</sequence>
<protein>
    <submittedName>
        <fullName evidence="2">GSCFA domain-containing protein</fullName>
    </submittedName>
</protein>
<dbReference type="InterPro" id="IPR014982">
    <property type="entry name" value="GSCFA"/>
</dbReference>
<evidence type="ECO:0000313" key="3">
    <source>
        <dbReference type="Proteomes" id="UP000609531"/>
    </source>
</evidence>
<evidence type="ECO:0000313" key="2">
    <source>
        <dbReference type="EMBL" id="MBJ3774524.1"/>
    </source>
</evidence>
<evidence type="ECO:0000259" key="1">
    <source>
        <dbReference type="Pfam" id="PF08885"/>
    </source>
</evidence>
<dbReference type="Pfam" id="PF08885">
    <property type="entry name" value="GSCFA"/>
    <property type="match status" value="1"/>
</dbReference>
<reference evidence="2" key="1">
    <citation type="submission" date="2020-12" db="EMBL/GenBank/DDBJ databases">
        <title>Bacterial taxonomy.</title>
        <authorList>
            <person name="Pan X."/>
        </authorList>
    </citation>
    <scope>NUCLEOTIDE SEQUENCE</scope>
    <source>
        <strain evidence="2">B2012</strain>
    </source>
</reference>
<accession>A0A934MJG0</accession>
<dbReference type="RefSeq" id="WP_198880397.1">
    <property type="nucleotide sequence ID" value="NZ_JAEKJA010000001.1"/>
</dbReference>
<dbReference type="AlphaFoldDB" id="A0A934MJG0"/>
<dbReference type="Proteomes" id="UP000609531">
    <property type="component" value="Unassembled WGS sequence"/>
</dbReference>
<gene>
    <name evidence="2" type="ORF">JCR33_02425</name>
</gene>